<reference evidence="2" key="2">
    <citation type="submission" date="2023-05" db="EMBL/GenBank/DDBJ databases">
        <authorList>
            <consortium name="Lawrence Berkeley National Laboratory"/>
            <person name="Steindorff A."/>
            <person name="Hensen N."/>
            <person name="Bonometti L."/>
            <person name="Westerberg I."/>
            <person name="Brannstrom I.O."/>
            <person name="Guillou S."/>
            <person name="Cros-Aarteil S."/>
            <person name="Calhoun S."/>
            <person name="Haridas S."/>
            <person name="Kuo A."/>
            <person name="Mondo S."/>
            <person name="Pangilinan J."/>
            <person name="Riley R."/>
            <person name="Labutti K."/>
            <person name="Andreopoulos B."/>
            <person name="Lipzen A."/>
            <person name="Chen C."/>
            <person name="Yanf M."/>
            <person name="Daum C."/>
            <person name="Ng V."/>
            <person name="Clum A."/>
            <person name="Ohm R."/>
            <person name="Martin F."/>
            <person name="Silar P."/>
            <person name="Natvig D."/>
            <person name="Lalanne C."/>
            <person name="Gautier V."/>
            <person name="Ament-Velasquez S.L."/>
            <person name="Kruys A."/>
            <person name="Hutchinson M.I."/>
            <person name="Powell A.J."/>
            <person name="Barry K."/>
            <person name="Miller A.N."/>
            <person name="Grigoriev I.V."/>
            <person name="Debuchy R."/>
            <person name="Gladieux P."/>
            <person name="Thoren M.H."/>
            <person name="Johannesson H."/>
        </authorList>
    </citation>
    <scope>NUCLEOTIDE SEQUENCE</scope>
    <source>
        <strain evidence="2">CBS 990.96</strain>
    </source>
</reference>
<comment type="caution">
    <text evidence="2">The sequence shown here is derived from an EMBL/GenBank/DDBJ whole genome shotgun (WGS) entry which is preliminary data.</text>
</comment>
<proteinExistence type="predicted"/>
<dbReference type="AlphaFoldDB" id="A0AAN7GTQ0"/>
<reference evidence="2" key="1">
    <citation type="journal article" date="2023" name="Mol. Phylogenet. Evol.">
        <title>Genome-scale phylogeny and comparative genomics of the fungal order Sordariales.</title>
        <authorList>
            <person name="Hensen N."/>
            <person name="Bonometti L."/>
            <person name="Westerberg I."/>
            <person name="Brannstrom I.O."/>
            <person name="Guillou S."/>
            <person name="Cros-Aarteil S."/>
            <person name="Calhoun S."/>
            <person name="Haridas S."/>
            <person name="Kuo A."/>
            <person name="Mondo S."/>
            <person name="Pangilinan J."/>
            <person name="Riley R."/>
            <person name="LaButti K."/>
            <person name="Andreopoulos B."/>
            <person name="Lipzen A."/>
            <person name="Chen C."/>
            <person name="Yan M."/>
            <person name="Daum C."/>
            <person name="Ng V."/>
            <person name="Clum A."/>
            <person name="Steindorff A."/>
            <person name="Ohm R.A."/>
            <person name="Martin F."/>
            <person name="Silar P."/>
            <person name="Natvig D.O."/>
            <person name="Lalanne C."/>
            <person name="Gautier V."/>
            <person name="Ament-Velasquez S.L."/>
            <person name="Kruys A."/>
            <person name="Hutchinson M.I."/>
            <person name="Powell A.J."/>
            <person name="Barry K."/>
            <person name="Miller A.N."/>
            <person name="Grigoriev I.V."/>
            <person name="Debuchy R."/>
            <person name="Gladieux P."/>
            <person name="Hiltunen Thoren M."/>
            <person name="Johannesson H."/>
        </authorList>
    </citation>
    <scope>NUCLEOTIDE SEQUENCE</scope>
    <source>
        <strain evidence="2">CBS 990.96</strain>
    </source>
</reference>
<accession>A0AAN7GTQ0</accession>
<gene>
    <name evidence="2" type="ORF">QBC38DRAFT_500029</name>
</gene>
<protein>
    <submittedName>
        <fullName evidence="2">Uncharacterized protein</fullName>
    </submittedName>
</protein>
<evidence type="ECO:0000256" key="1">
    <source>
        <dbReference type="SAM" id="MobiDB-lite"/>
    </source>
</evidence>
<organism evidence="2 3">
    <name type="scientific">Podospora fimiseda</name>
    <dbReference type="NCBI Taxonomy" id="252190"/>
    <lineage>
        <taxon>Eukaryota</taxon>
        <taxon>Fungi</taxon>
        <taxon>Dikarya</taxon>
        <taxon>Ascomycota</taxon>
        <taxon>Pezizomycotina</taxon>
        <taxon>Sordariomycetes</taxon>
        <taxon>Sordariomycetidae</taxon>
        <taxon>Sordariales</taxon>
        <taxon>Podosporaceae</taxon>
        <taxon>Podospora</taxon>
    </lineage>
</organism>
<dbReference type="EMBL" id="MU865342">
    <property type="protein sequence ID" value="KAK4226771.1"/>
    <property type="molecule type" value="Genomic_DNA"/>
</dbReference>
<evidence type="ECO:0000313" key="2">
    <source>
        <dbReference type="EMBL" id="KAK4226771.1"/>
    </source>
</evidence>
<name>A0AAN7GTQ0_9PEZI</name>
<feature type="compositionally biased region" description="Polar residues" evidence="1">
    <location>
        <begin position="185"/>
        <end position="194"/>
    </location>
</feature>
<keyword evidence="3" id="KW-1185">Reference proteome</keyword>
<feature type="region of interest" description="Disordered" evidence="1">
    <location>
        <begin position="185"/>
        <end position="207"/>
    </location>
</feature>
<dbReference type="Proteomes" id="UP001301958">
    <property type="component" value="Unassembled WGS sequence"/>
</dbReference>
<evidence type="ECO:0000313" key="3">
    <source>
        <dbReference type="Proteomes" id="UP001301958"/>
    </source>
</evidence>
<sequence>MPCKYYKAPHDQVSMYMYILSREPGLDGIIRPGDELFILEKPDDDITPLIFLVLRPTGASSSQSFNLICCPDSVFFQVSKTWHKWKYPEQSDPGSTISVAALQYSLDDAMDDLKLWLDKKRYRSGSIDSIHFLDLPKDPGRDICKLIESSNNTSAAGKFLCIFASSNSLKEVGITPPLLTTGPSSISDNITLDSSPPHPLKSNKPASQELPPLVGGLIAVWRSPAYVPKRSCDVEHVGVGDSSWKADVDRSPGVFAGWEKGKPITKEMIKRATLLCAEDFVGVALYDELLAIELPAMKREDFEALLSRTKWYKHADWDVRYHNGPISKDKKIEDLVGMLKRWGYWRYWTRKELCEN</sequence>